<gene>
    <name evidence="1" type="ORF">SAMN05421785_10591</name>
</gene>
<dbReference type="OrthoDB" id="1273666at2"/>
<dbReference type="STRING" id="373672.SAMN05421785_10591"/>
<evidence type="ECO:0000313" key="2">
    <source>
        <dbReference type="Proteomes" id="UP000185781"/>
    </source>
</evidence>
<organism evidence="1 2">
    <name type="scientific">Chryseobacterium gambrini</name>
    <dbReference type="NCBI Taxonomy" id="373672"/>
    <lineage>
        <taxon>Bacteria</taxon>
        <taxon>Pseudomonadati</taxon>
        <taxon>Bacteroidota</taxon>
        <taxon>Flavobacteriia</taxon>
        <taxon>Flavobacteriales</taxon>
        <taxon>Weeksellaceae</taxon>
        <taxon>Chryseobacterium group</taxon>
        <taxon>Chryseobacterium</taxon>
    </lineage>
</organism>
<sequence length="333" mass="38934">MPNPLPYKKEYDRLTDEEKQLLEINKKSITDFVEQSPSVSDVHYATRNAHAKTYAVTKGTFLIDKNIPEELKPYFDKEKYDLIIRLSNAHLKVMKGKRDVPAYGFAVKINDEKGNVIANFPLVNFPLFPINSVSTFLKLFTSVNRFFVKKWSSFSLLMQILKVIPSTVTASFVKNIFRIWRKRNDFFLSFDFHSVGVYRLGDYMMKIKIKPQSVNKHFGKKLKVKNAVERYLKEENFTADVLIQLCYDLKDQPVNKLNVEWKNSPYIKIGEVKIEKNNLLNANSCDSELLSFNPFESKIFFQPVGKIQKLRDEAYKVSVQTRRKINKLLKYNK</sequence>
<evidence type="ECO:0000313" key="1">
    <source>
        <dbReference type="EMBL" id="SIT01831.1"/>
    </source>
</evidence>
<dbReference type="AlphaFoldDB" id="A0A1N7NU50"/>
<evidence type="ECO:0008006" key="3">
    <source>
        <dbReference type="Google" id="ProtNLM"/>
    </source>
</evidence>
<proteinExistence type="predicted"/>
<dbReference type="Gene3D" id="2.40.180.10">
    <property type="entry name" value="Catalase core domain"/>
    <property type="match status" value="1"/>
</dbReference>
<dbReference type="EMBL" id="FTOV01000005">
    <property type="protein sequence ID" value="SIT01831.1"/>
    <property type="molecule type" value="Genomic_DNA"/>
</dbReference>
<reference evidence="1 2" key="1">
    <citation type="submission" date="2017-01" db="EMBL/GenBank/DDBJ databases">
        <authorList>
            <person name="Mah S.A."/>
            <person name="Swanson W.J."/>
            <person name="Moy G.W."/>
            <person name="Vacquier V.D."/>
        </authorList>
    </citation>
    <scope>NUCLEOTIDE SEQUENCE [LARGE SCALE GENOMIC DNA]</scope>
    <source>
        <strain evidence="1 2">DSM 18014</strain>
    </source>
</reference>
<dbReference type="InterPro" id="IPR020835">
    <property type="entry name" value="Catalase_sf"/>
</dbReference>
<dbReference type="SUPFAM" id="SSF56634">
    <property type="entry name" value="Heme-dependent catalase-like"/>
    <property type="match status" value="1"/>
</dbReference>
<name>A0A1N7NU50_9FLAO</name>
<dbReference type="RefSeq" id="WP_076392783.1">
    <property type="nucleotide sequence ID" value="NZ_FTOV01000005.1"/>
</dbReference>
<accession>A0A1N7NU50</accession>
<protein>
    <recommendedName>
        <fullName evidence="3">Catalase</fullName>
    </recommendedName>
</protein>
<dbReference type="Proteomes" id="UP000185781">
    <property type="component" value="Unassembled WGS sequence"/>
</dbReference>
<dbReference type="GO" id="GO:0020037">
    <property type="term" value="F:heme binding"/>
    <property type="evidence" value="ECO:0007669"/>
    <property type="project" value="InterPro"/>
</dbReference>